<dbReference type="EMBL" id="JAVIZJ010000007">
    <property type="protein sequence ID" value="MDR6210833.1"/>
    <property type="molecule type" value="Genomic_DNA"/>
</dbReference>
<protein>
    <submittedName>
        <fullName evidence="1">DNA-binding LacI/PurR family transcriptional regulator</fullName>
    </submittedName>
</protein>
<evidence type="ECO:0000313" key="2">
    <source>
        <dbReference type="Proteomes" id="UP001261666"/>
    </source>
</evidence>
<keyword evidence="1" id="KW-0238">DNA-binding</keyword>
<accession>A0ACC6IJI8</accession>
<keyword evidence="2" id="KW-1185">Reference proteome</keyword>
<comment type="caution">
    <text evidence="1">The sequence shown here is derived from an EMBL/GenBank/DDBJ whole genome shotgun (WGS) entry which is preliminary data.</text>
</comment>
<evidence type="ECO:0000313" key="1">
    <source>
        <dbReference type="EMBL" id="MDR6210833.1"/>
    </source>
</evidence>
<organism evidence="1 2">
    <name type="scientific">Nocardioides zeae</name>
    <dbReference type="NCBI Taxonomy" id="1457234"/>
    <lineage>
        <taxon>Bacteria</taxon>
        <taxon>Bacillati</taxon>
        <taxon>Actinomycetota</taxon>
        <taxon>Actinomycetes</taxon>
        <taxon>Propionibacteriales</taxon>
        <taxon>Nocardioidaceae</taxon>
        <taxon>Nocardioides</taxon>
    </lineage>
</organism>
<gene>
    <name evidence="1" type="ORF">QE364_002552</name>
</gene>
<dbReference type="Proteomes" id="UP001261666">
    <property type="component" value="Unassembled WGS sequence"/>
</dbReference>
<sequence>MTEQGGSARPRAGRAPSMADVAALAGVSHQTVSRVLNDSPQVKGATRERVVAAIAELGYRRNGAARSLAMNRSRRIGMVAAHLGFYGPSMIASSMQDAAHAAGYELALVGLSEPTSASLRAAVDRLLEQMVEVIVVAAAHESVVAAARDLDLPVRLVLTQGVGPEEDHAVGIDQEQGGYAATAHLLDLGHPQVAHVSGPLRWVEAAQRREGWLRAHAERGKEPGLEIEGDWTPPSGHAAGQRIGSDPSVSAVFAANDGMALGVLTGLHEAGRSVPDDVSVVGFDDIPEAAYFWPPLTTVRQDFASLGARAVAQALDALEGTGAAPSSLTVPALVERRSTGAPRRA</sequence>
<name>A0ACC6IJI8_9ACTN</name>
<proteinExistence type="predicted"/>
<reference evidence="1" key="1">
    <citation type="submission" date="2023-08" db="EMBL/GenBank/DDBJ databases">
        <title>Functional and genomic diversity of the sorghum phyllosphere microbiome.</title>
        <authorList>
            <person name="Shade A."/>
        </authorList>
    </citation>
    <scope>NUCLEOTIDE SEQUENCE</scope>
    <source>
        <strain evidence="1">SORGH_AS_0885</strain>
    </source>
</reference>